<reference evidence="5" key="1">
    <citation type="submission" date="2020-10" db="EMBL/GenBank/DDBJ databases">
        <authorList>
            <person name="Abbas A."/>
            <person name="Razzaq R."/>
            <person name="Waqas M."/>
            <person name="Abbas N."/>
            <person name="Nielsen T.K."/>
            <person name="Hansen L.H."/>
            <person name="Hussain S."/>
            <person name="Shahid M."/>
        </authorList>
    </citation>
    <scope>NUCLEOTIDE SEQUENCE</scope>
    <source>
        <strain evidence="5">S14</strain>
    </source>
</reference>
<evidence type="ECO:0000313" key="6">
    <source>
        <dbReference type="Proteomes" id="UP001181622"/>
    </source>
</evidence>
<keyword evidence="3" id="KW-0804">Transcription</keyword>
<keyword evidence="6" id="KW-1185">Reference proteome</keyword>
<evidence type="ECO:0000256" key="2">
    <source>
        <dbReference type="ARBA" id="ARBA00023125"/>
    </source>
</evidence>
<evidence type="ECO:0000256" key="1">
    <source>
        <dbReference type="ARBA" id="ARBA00023015"/>
    </source>
</evidence>
<dbReference type="SUPFAM" id="SSF51215">
    <property type="entry name" value="Regulatory protein AraC"/>
    <property type="match status" value="1"/>
</dbReference>
<proteinExistence type="predicted"/>
<evidence type="ECO:0000259" key="4">
    <source>
        <dbReference type="PROSITE" id="PS01124"/>
    </source>
</evidence>
<keyword evidence="2" id="KW-0238">DNA-binding</keyword>
<dbReference type="EMBL" id="JADBEO010000011">
    <property type="protein sequence ID" value="MDR4306351.1"/>
    <property type="molecule type" value="Genomic_DNA"/>
</dbReference>
<dbReference type="SMART" id="SM00342">
    <property type="entry name" value="HTH_ARAC"/>
    <property type="match status" value="1"/>
</dbReference>
<dbReference type="PROSITE" id="PS01124">
    <property type="entry name" value="HTH_ARAC_FAMILY_2"/>
    <property type="match status" value="1"/>
</dbReference>
<keyword evidence="1" id="KW-0805">Transcription regulation</keyword>
<dbReference type="InterPro" id="IPR009057">
    <property type="entry name" value="Homeodomain-like_sf"/>
</dbReference>
<dbReference type="Pfam" id="PF12833">
    <property type="entry name" value="HTH_18"/>
    <property type="match status" value="1"/>
</dbReference>
<dbReference type="PANTHER" id="PTHR46796">
    <property type="entry name" value="HTH-TYPE TRANSCRIPTIONAL ACTIVATOR RHAS-RELATED"/>
    <property type="match status" value="1"/>
</dbReference>
<dbReference type="InterPro" id="IPR018060">
    <property type="entry name" value="HTH_AraC"/>
</dbReference>
<dbReference type="Gene3D" id="1.10.10.60">
    <property type="entry name" value="Homeodomain-like"/>
    <property type="match status" value="2"/>
</dbReference>
<feature type="domain" description="HTH araC/xylS-type" evidence="4">
    <location>
        <begin position="195"/>
        <end position="293"/>
    </location>
</feature>
<dbReference type="InterPro" id="IPR050204">
    <property type="entry name" value="AraC_XylS_family_regulators"/>
</dbReference>
<organism evidence="5 6">
    <name type="scientific">Chelatococcus sambhunathii</name>
    <dbReference type="NCBI Taxonomy" id="363953"/>
    <lineage>
        <taxon>Bacteria</taxon>
        <taxon>Pseudomonadati</taxon>
        <taxon>Pseudomonadota</taxon>
        <taxon>Alphaproteobacteria</taxon>
        <taxon>Hyphomicrobiales</taxon>
        <taxon>Chelatococcaceae</taxon>
        <taxon>Chelatococcus</taxon>
    </lineage>
</organism>
<dbReference type="RefSeq" id="WP_309390168.1">
    <property type="nucleotide sequence ID" value="NZ_JADBEO010000011.1"/>
</dbReference>
<dbReference type="InterPro" id="IPR037923">
    <property type="entry name" value="HTH-like"/>
</dbReference>
<evidence type="ECO:0000313" key="5">
    <source>
        <dbReference type="EMBL" id="MDR4306351.1"/>
    </source>
</evidence>
<comment type="caution">
    <text evidence="5">The sequence shown here is derived from an EMBL/GenBank/DDBJ whole genome shotgun (WGS) entry which is preliminary data.</text>
</comment>
<dbReference type="InterPro" id="IPR020449">
    <property type="entry name" value="Tscrpt_reg_AraC-type_HTH"/>
</dbReference>
<dbReference type="PRINTS" id="PR00032">
    <property type="entry name" value="HTHARAC"/>
</dbReference>
<dbReference type="SUPFAM" id="SSF46689">
    <property type="entry name" value="Homeodomain-like"/>
    <property type="match status" value="2"/>
</dbReference>
<accession>A0ABU1DE54</accession>
<dbReference type="Proteomes" id="UP001181622">
    <property type="component" value="Unassembled WGS sequence"/>
</dbReference>
<name>A0ABU1DE54_9HYPH</name>
<sequence>MRADRIQYSAQGRRVPFLAAPDLRSADHPWRGFGFEEASSPGEPLPKHAWSKTTLIYVTDGLGSLRWKHRGVWNANRMERGTVSIIRRDAEIESAVPDGSIPVMVLQLDGAKLETLAPAETLAIERALAPVQVAQDPQLAALLSAMRAEVRGGCRSGALYCESISTALLAYLAARYALSDPAHRQDMRLRPAEMRRLVDYVRENLSDNVSVAGMADLLGMSPSHFARTFKAGLGLSPYRFVMRERVEKAKTLLAGRTLSAGRVAAEVGFASESHFAKVFRQFTGVTPKRYRAEL</sequence>
<gene>
    <name evidence="5" type="ORF">IHQ68_06940</name>
</gene>
<protein>
    <submittedName>
        <fullName evidence="5">Helix-turn-helix transcriptional regulator</fullName>
    </submittedName>
</protein>
<evidence type="ECO:0000256" key="3">
    <source>
        <dbReference type="ARBA" id="ARBA00023163"/>
    </source>
</evidence>